<dbReference type="Pfam" id="PF02204">
    <property type="entry name" value="VPS9"/>
    <property type="match status" value="1"/>
</dbReference>
<sequence>MLSMMPASPTSDGHSPFRSQTPHMSKSFSRLDSPRSSPLSRSRASTLQNDATPELLTSEMTASLLGETMNRALHQDDIFEKNSLVSGDRGSIQDVNELESPHDVPEGFDKLPIELISLIDRFIESLTAKVHNTPPSIEKLSDIFQEFYMKAESHIATHISALSTHQSHGSSPKPSMSSKTSSIGKDTRLRSSSKDTLGSFGGSGPEQQMLTPQEISDRRKARRLLDRKRTALEEAVERRVCEKVYNRIWRHRSTLDEVRDEKLRSRTAALALVGIGLRDLGITFDTSHSESAKSEVEDWISKARDGLLRMNEAKYPLGKLLQLAAAHKSIVDLLTALHQSSSSADEILPTLIYTLITTPPEGINVISNLHFIQRFRAASKVDGEAAYCLVNLEAAITFLETVDLASLRSDEALEGPPKSTSRPSTPQKEIRPEWTPGRPASASISSLSATPVAVTSPQPTYDHPLQFPEITKLSAPTTPSHQRKLSNLFQPPANALGAAGDAVRSTADQSFKTIGNTLDSSFKLLFGRLKEQQVAGDAADANGTIIVPKTLDDARKLVEPKAEEEEEGLGVSANPLAELPEREVASSVKLEDSLLSAFVGRKQSRDRSVDSVQSSGSGKWVAFAAGNTSNLGKAASPSPSNEAQHAGNAAVESMRSLGNAINPLKGFAGMSGLRAFGRTSSGGPTSAPMPTLPNVNSIEKSEEMHENIPIKVLPPVQRFVDTTNAEELKIGEVTELLSDYKRLAGALKDMGAF</sequence>
<keyword evidence="4" id="KW-1185">Reference proteome</keyword>
<reference evidence="3 4" key="1">
    <citation type="submission" date="2024-09" db="EMBL/GenBank/DDBJ databases">
        <title>Rethinking Asexuality: The Enigmatic Case of Functional Sexual Genes in Lepraria (Stereocaulaceae).</title>
        <authorList>
            <person name="Doellman M."/>
            <person name="Sun Y."/>
            <person name="Barcenas-Pena A."/>
            <person name="Lumbsch H.T."/>
            <person name="Grewe F."/>
        </authorList>
    </citation>
    <scope>NUCLEOTIDE SEQUENCE [LARGE SCALE GENOMIC DNA]</scope>
    <source>
        <strain evidence="3 4">Grewe 0041</strain>
    </source>
</reference>
<dbReference type="InterPro" id="IPR003123">
    <property type="entry name" value="VPS9"/>
</dbReference>
<gene>
    <name evidence="3" type="ORF">ABVK25_002130</name>
</gene>
<dbReference type="Proteomes" id="UP001590951">
    <property type="component" value="Unassembled WGS sequence"/>
</dbReference>
<feature type="region of interest" description="Disordered" evidence="1">
    <location>
        <begin position="410"/>
        <end position="465"/>
    </location>
</feature>
<dbReference type="InterPro" id="IPR045046">
    <property type="entry name" value="Vps9-like"/>
</dbReference>
<dbReference type="PROSITE" id="PS51205">
    <property type="entry name" value="VPS9"/>
    <property type="match status" value="1"/>
</dbReference>
<feature type="region of interest" description="Disordered" evidence="1">
    <location>
        <begin position="631"/>
        <end position="650"/>
    </location>
</feature>
<feature type="compositionally biased region" description="Polar residues" evidence="1">
    <location>
        <begin position="418"/>
        <end position="427"/>
    </location>
</feature>
<dbReference type="EMBL" id="JBHFEH010000004">
    <property type="protein sequence ID" value="KAL2057746.1"/>
    <property type="molecule type" value="Genomic_DNA"/>
</dbReference>
<evidence type="ECO:0000256" key="1">
    <source>
        <dbReference type="SAM" id="MobiDB-lite"/>
    </source>
</evidence>
<proteinExistence type="predicted"/>
<evidence type="ECO:0000259" key="2">
    <source>
        <dbReference type="PROSITE" id="PS51205"/>
    </source>
</evidence>
<feature type="compositionally biased region" description="Polar residues" evidence="1">
    <location>
        <begin position="631"/>
        <end position="643"/>
    </location>
</feature>
<feature type="region of interest" description="Disordered" evidence="1">
    <location>
        <begin position="162"/>
        <end position="221"/>
    </location>
</feature>
<feature type="compositionally biased region" description="Low complexity" evidence="1">
    <location>
        <begin position="25"/>
        <end position="45"/>
    </location>
</feature>
<feature type="compositionally biased region" description="Polar residues" evidence="1">
    <location>
        <begin position="205"/>
        <end position="214"/>
    </location>
</feature>
<feature type="compositionally biased region" description="Low complexity" evidence="1">
    <location>
        <begin position="167"/>
        <end position="182"/>
    </location>
</feature>
<dbReference type="SUPFAM" id="SSF109993">
    <property type="entry name" value="VPS9 domain"/>
    <property type="match status" value="1"/>
</dbReference>
<evidence type="ECO:0000313" key="3">
    <source>
        <dbReference type="EMBL" id="KAL2057746.1"/>
    </source>
</evidence>
<protein>
    <recommendedName>
        <fullName evidence="2">VPS9 domain-containing protein</fullName>
    </recommendedName>
</protein>
<evidence type="ECO:0000313" key="4">
    <source>
        <dbReference type="Proteomes" id="UP001590951"/>
    </source>
</evidence>
<accession>A0ABR4BIU6</accession>
<dbReference type="Gene3D" id="1.20.1050.80">
    <property type="entry name" value="VPS9 domain"/>
    <property type="match status" value="1"/>
</dbReference>
<name>A0ABR4BIU6_9LECA</name>
<feature type="region of interest" description="Disordered" evidence="1">
    <location>
        <begin position="1"/>
        <end position="55"/>
    </location>
</feature>
<feature type="compositionally biased region" description="Polar residues" evidence="1">
    <location>
        <begin position="8"/>
        <end position="24"/>
    </location>
</feature>
<dbReference type="SMART" id="SM00167">
    <property type="entry name" value="VPS9"/>
    <property type="match status" value="1"/>
</dbReference>
<dbReference type="InterPro" id="IPR037191">
    <property type="entry name" value="VPS9_dom_sf"/>
</dbReference>
<dbReference type="PANTHER" id="PTHR23101">
    <property type="entry name" value="RAB GDP/GTP EXCHANGE FACTOR"/>
    <property type="match status" value="1"/>
</dbReference>
<dbReference type="PANTHER" id="PTHR23101:SF97">
    <property type="entry name" value="DOMAIN PROTEIN, PUTATIVE (AFU_ORTHOLOGUE AFUA_2G10890)-RELATED"/>
    <property type="match status" value="1"/>
</dbReference>
<comment type="caution">
    <text evidence="3">The sequence shown here is derived from an EMBL/GenBank/DDBJ whole genome shotgun (WGS) entry which is preliminary data.</text>
</comment>
<organism evidence="3 4">
    <name type="scientific">Lepraria finkii</name>
    <dbReference type="NCBI Taxonomy" id="1340010"/>
    <lineage>
        <taxon>Eukaryota</taxon>
        <taxon>Fungi</taxon>
        <taxon>Dikarya</taxon>
        <taxon>Ascomycota</taxon>
        <taxon>Pezizomycotina</taxon>
        <taxon>Lecanoromycetes</taxon>
        <taxon>OSLEUM clade</taxon>
        <taxon>Lecanoromycetidae</taxon>
        <taxon>Lecanorales</taxon>
        <taxon>Lecanorineae</taxon>
        <taxon>Stereocaulaceae</taxon>
        <taxon>Lepraria</taxon>
    </lineage>
</organism>
<feature type="compositionally biased region" description="Polar residues" evidence="1">
    <location>
        <begin position="442"/>
        <end position="459"/>
    </location>
</feature>
<feature type="domain" description="VPS9" evidence="2">
    <location>
        <begin position="257"/>
        <end position="408"/>
    </location>
</feature>